<dbReference type="Proteomes" id="UP000634206">
    <property type="component" value="Unassembled WGS sequence"/>
</dbReference>
<evidence type="ECO:0008006" key="4">
    <source>
        <dbReference type="Google" id="ProtNLM"/>
    </source>
</evidence>
<evidence type="ECO:0000313" key="3">
    <source>
        <dbReference type="Proteomes" id="UP000634206"/>
    </source>
</evidence>
<gene>
    <name evidence="2" type="ORF">JIN83_05500</name>
</gene>
<feature type="region of interest" description="Disordered" evidence="1">
    <location>
        <begin position="20"/>
        <end position="40"/>
    </location>
</feature>
<accession>A0AAE2SCB3</accession>
<keyword evidence="3" id="KW-1185">Reference proteome</keyword>
<organism evidence="2 3">
    <name type="scientific">Oceaniferula flava</name>
    <dbReference type="NCBI Taxonomy" id="2800421"/>
    <lineage>
        <taxon>Bacteria</taxon>
        <taxon>Pseudomonadati</taxon>
        <taxon>Verrucomicrobiota</taxon>
        <taxon>Verrucomicrobiia</taxon>
        <taxon>Verrucomicrobiales</taxon>
        <taxon>Verrucomicrobiaceae</taxon>
        <taxon>Oceaniferula</taxon>
    </lineage>
</organism>
<reference evidence="2" key="1">
    <citation type="submission" date="2021-01" db="EMBL/GenBank/DDBJ databases">
        <title>Modified the classification status of verrucomicrobia.</title>
        <authorList>
            <person name="Feng X."/>
        </authorList>
    </citation>
    <scope>NUCLEOTIDE SEQUENCE</scope>
    <source>
        <strain evidence="2">5K15</strain>
    </source>
</reference>
<comment type="caution">
    <text evidence="2">The sequence shown here is derived from an EMBL/GenBank/DDBJ whole genome shotgun (WGS) entry which is preliminary data.</text>
</comment>
<dbReference type="AlphaFoldDB" id="A0AAE2SCB3"/>
<evidence type="ECO:0000256" key="1">
    <source>
        <dbReference type="SAM" id="MobiDB-lite"/>
    </source>
</evidence>
<dbReference type="EMBL" id="JAENIG010000003">
    <property type="protein sequence ID" value="MBK1854402.1"/>
    <property type="molecule type" value="Genomic_DNA"/>
</dbReference>
<protein>
    <recommendedName>
        <fullName evidence="4">Transcription elongation factor GreAB</fullName>
    </recommendedName>
</protein>
<dbReference type="RefSeq" id="WP_309489009.1">
    <property type="nucleotide sequence ID" value="NZ_JAENIG010000003.1"/>
</dbReference>
<evidence type="ECO:0000313" key="2">
    <source>
        <dbReference type="EMBL" id="MBK1854402.1"/>
    </source>
</evidence>
<sequence>MKQKLVRQITARLKQQLHTMNEAAKASTEASTGDEGKAEGKYDTRALEASYLAGAQAEQSKALAHSLHVFENLELDDFSPGDPIGPGALVETELDGEISYYLLTPCAGGISIDYELGELTTLSPEAPLYQNLLERSTGDILDDSGMMILEIS</sequence>
<name>A0AAE2SCB3_9BACT</name>
<proteinExistence type="predicted"/>